<feature type="transmembrane region" description="Helical" evidence="7">
    <location>
        <begin position="321"/>
        <end position="349"/>
    </location>
</feature>
<dbReference type="Gene3D" id="1.20.1250.20">
    <property type="entry name" value="MFS general substrate transporter like domains"/>
    <property type="match status" value="2"/>
</dbReference>
<evidence type="ECO:0000256" key="3">
    <source>
        <dbReference type="ARBA" id="ARBA00022692"/>
    </source>
</evidence>
<feature type="compositionally biased region" description="Gly residues" evidence="6">
    <location>
        <begin position="520"/>
        <end position="532"/>
    </location>
</feature>
<feature type="region of interest" description="Disordered" evidence="6">
    <location>
        <begin position="242"/>
        <end position="284"/>
    </location>
</feature>
<keyword evidence="5 7" id="KW-0472">Membrane</keyword>
<dbReference type="EMBL" id="BDRX01000193">
    <property type="protein sequence ID" value="GBG00109.1"/>
    <property type="molecule type" value="Genomic_DNA"/>
</dbReference>
<dbReference type="GO" id="GO:0016020">
    <property type="term" value="C:membrane"/>
    <property type="evidence" value="ECO:0007669"/>
    <property type="project" value="UniProtKB-SubCell"/>
</dbReference>
<dbReference type="InParanoid" id="A0A2V0PJY3"/>
<evidence type="ECO:0000313" key="10">
    <source>
        <dbReference type="Proteomes" id="UP000247498"/>
    </source>
</evidence>
<comment type="similarity">
    <text evidence="2">Belongs to the major facilitator superfamily. MFSD6 family.</text>
</comment>
<evidence type="ECO:0000256" key="2">
    <source>
        <dbReference type="ARBA" id="ARBA00005241"/>
    </source>
</evidence>
<feature type="transmembrane region" description="Helical" evidence="7">
    <location>
        <begin position="141"/>
        <end position="158"/>
    </location>
</feature>
<evidence type="ECO:0000259" key="8">
    <source>
        <dbReference type="Pfam" id="PF12832"/>
    </source>
</evidence>
<protein>
    <recommendedName>
        <fullName evidence="8">Major facilitator superfamily associated domain-containing protein</fullName>
    </recommendedName>
</protein>
<evidence type="ECO:0000256" key="7">
    <source>
        <dbReference type="SAM" id="Phobius"/>
    </source>
</evidence>
<gene>
    <name evidence="9" type="ORF">Rsub_12850</name>
</gene>
<dbReference type="PANTHER" id="PTHR16172:SF41">
    <property type="entry name" value="MAJOR FACILITATOR SUPERFAMILY DOMAIN-CONTAINING PROTEIN 6-LIKE"/>
    <property type="match status" value="1"/>
</dbReference>
<name>A0A2V0PJY3_9CHLO</name>
<dbReference type="InterPro" id="IPR051717">
    <property type="entry name" value="MFS_MFSD6"/>
</dbReference>
<dbReference type="InterPro" id="IPR036259">
    <property type="entry name" value="MFS_trans_sf"/>
</dbReference>
<sequence length="573" mass="57015">MGEGGAAAAAAAGAVAKAWYFFFFAAGVCLQPYINVVVFRAGGMSEQQIGVLSALRPWVSAPAAFLWSALADARRAHRAIFLAALALGAAARLGLAAASGFWAFAALSAASEALGAPVTLLADAAVVASSRGDGDYGQTRLYGAWGWGVFGAVSGWAVGRFGGAAAFGGYAALLLPCAWLAARMEMDPLVGKRAAQAAAAADAAADAAAAAAVSSSAAAVGGGGGGGEASAIAVEMAPRKGPRAAGAAGDAAGQRPDQGCPPWAGGGGGDAERDAGPEADGGVEAEGAPLLASAASHAAGAEAASAPAAPPQPSFRGKLRLLLSCPAVLVFFGQATIMGFGIGVIGDFLFLYLQDLGGSRLLMGLTLTVTCASEIPAFMAQGWLLQRVSTEALLHFVIATYAARLALYWALPFAGGAWAVLPIELLHGITFGCGWGGGTVHCKRLAERLGLEGLEATLQGCFQGLYFGVGQGLGALLGGVLTQRRGRAMWAHCAALTLAAWAACAAAECVFVRRGGVGGRAAGSGGRAGGGQTNALRPELKSKASGPDLSGLRPPDAARPSRLGARAAPDEAV</sequence>
<evidence type="ECO:0000256" key="5">
    <source>
        <dbReference type="ARBA" id="ARBA00023136"/>
    </source>
</evidence>
<feature type="transmembrane region" description="Helical" evidence="7">
    <location>
        <begin position="79"/>
        <end position="104"/>
    </location>
</feature>
<organism evidence="9 10">
    <name type="scientific">Raphidocelis subcapitata</name>
    <dbReference type="NCBI Taxonomy" id="307507"/>
    <lineage>
        <taxon>Eukaryota</taxon>
        <taxon>Viridiplantae</taxon>
        <taxon>Chlorophyta</taxon>
        <taxon>core chlorophytes</taxon>
        <taxon>Chlorophyceae</taxon>
        <taxon>CS clade</taxon>
        <taxon>Sphaeropleales</taxon>
        <taxon>Selenastraceae</taxon>
        <taxon>Raphidocelis</taxon>
    </lineage>
</organism>
<dbReference type="AlphaFoldDB" id="A0A2V0PJY3"/>
<feature type="transmembrane region" description="Helical" evidence="7">
    <location>
        <begin position="361"/>
        <end position="380"/>
    </location>
</feature>
<evidence type="ECO:0000256" key="6">
    <source>
        <dbReference type="SAM" id="MobiDB-lite"/>
    </source>
</evidence>
<keyword evidence="4 7" id="KW-1133">Transmembrane helix</keyword>
<feature type="transmembrane region" description="Helical" evidence="7">
    <location>
        <begin position="18"/>
        <end position="39"/>
    </location>
</feature>
<evidence type="ECO:0000256" key="1">
    <source>
        <dbReference type="ARBA" id="ARBA00004141"/>
    </source>
</evidence>
<dbReference type="Proteomes" id="UP000247498">
    <property type="component" value="Unassembled WGS sequence"/>
</dbReference>
<dbReference type="SUPFAM" id="SSF103473">
    <property type="entry name" value="MFS general substrate transporter"/>
    <property type="match status" value="1"/>
</dbReference>
<feature type="transmembrane region" description="Helical" evidence="7">
    <location>
        <begin position="110"/>
        <end position="129"/>
    </location>
</feature>
<feature type="compositionally biased region" description="Low complexity" evidence="6">
    <location>
        <begin position="243"/>
        <end position="263"/>
    </location>
</feature>
<keyword evidence="10" id="KW-1185">Reference proteome</keyword>
<proteinExistence type="inferred from homology"/>
<evidence type="ECO:0000256" key="4">
    <source>
        <dbReference type="ARBA" id="ARBA00022989"/>
    </source>
</evidence>
<comment type="subcellular location">
    <subcellularLocation>
        <location evidence="1">Membrane</location>
        <topology evidence="1">Multi-pass membrane protein</topology>
    </subcellularLocation>
</comment>
<comment type="caution">
    <text evidence="9">The sequence shown here is derived from an EMBL/GenBank/DDBJ whole genome shotgun (WGS) entry which is preliminary data.</text>
</comment>
<dbReference type="Pfam" id="PF12832">
    <property type="entry name" value="MFS_1_like"/>
    <property type="match status" value="1"/>
</dbReference>
<evidence type="ECO:0000313" key="9">
    <source>
        <dbReference type="EMBL" id="GBG00109.1"/>
    </source>
</evidence>
<feature type="transmembrane region" description="Helical" evidence="7">
    <location>
        <begin position="164"/>
        <end position="182"/>
    </location>
</feature>
<keyword evidence="3 7" id="KW-0812">Transmembrane</keyword>
<dbReference type="OrthoDB" id="515887at2759"/>
<dbReference type="PANTHER" id="PTHR16172">
    <property type="entry name" value="MAJOR FACILITATOR SUPERFAMILY DOMAIN-CONTAINING PROTEIN 6-LIKE"/>
    <property type="match status" value="1"/>
</dbReference>
<feature type="domain" description="Major facilitator superfamily associated" evidence="8">
    <location>
        <begin position="17"/>
        <end position="485"/>
    </location>
</feature>
<accession>A0A2V0PJY3</accession>
<reference evidence="9 10" key="1">
    <citation type="journal article" date="2018" name="Sci. Rep.">
        <title>Raphidocelis subcapitata (=Pseudokirchneriella subcapitata) provides an insight into genome evolution and environmental adaptations in the Sphaeropleales.</title>
        <authorList>
            <person name="Suzuki S."/>
            <person name="Yamaguchi H."/>
            <person name="Nakajima N."/>
            <person name="Kawachi M."/>
        </authorList>
    </citation>
    <scope>NUCLEOTIDE SEQUENCE [LARGE SCALE GENOMIC DNA]</scope>
    <source>
        <strain evidence="9 10">NIES-35</strain>
    </source>
</reference>
<dbReference type="InterPro" id="IPR024989">
    <property type="entry name" value="MFS_assoc_dom"/>
</dbReference>
<feature type="region of interest" description="Disordered" evidence="6">
    <location>
        <begin position="520"/>
        <end position="573"/>
    </location>
</feature>